<evidence type="ECO:0000256" key="1">
    <source>
        <dbReference type="SAM" id="MobiDB-lite"/>
    </source>
</evidence>
<keyword evidence="3" id="KW-1185">Reference proteome</keyword>
<feature type="region of interest" description="Disordered" evidence="1">
    <location>
        <begin position="102"/>
        <end position="133"/>
    </location>
</feature>
<organism evidence="2 3">
    <name type="scientific">Quercus suber</name>
    <name type="common">Cork oak</name>
    <dbReference type="NCBI Taxonomy" id="58331"/>
    <lineage>
        <taxon>Eukaryota</taxon>
        <taxon>Viridiplantae</taxon>
        <taxon>Streptophyta</taxon>
        <taxon>Embryophyta</taxon>
        <taxon>Tracheophyta</taxon>
        <taxon>Spermatophyta</taxon>
        <taxon>Magnoliopsida</taxon>
        <taxon>eudicotyledons</taxon>
        <taxon>Gunneridae</taxon>
        <taxon>Pentapetalae</taxon>
        <taxon>rosids</taxon>
        <taxon>fabids</taxon>
        <taxon>Fagales</taxon>
        <taxon>Fagaceae</taxon>
        <taxon>Quercus</taxon>
    </lineage>
</organism>
<dbReference type="EMBL" id="PKMF04000437">
    <property type="protein sequence ID" value="KAK7831726.1"/>
    <property type="molecule type" value="Genomic_DNA"/>
</dbReference>
<proteinExistence type="predicted"/>
<name>A0AAW0K0B2_QUESU</name>
<gene>
    <name evidence="2" type="ORF">CFP56_027080</name>
</gene>
<evidence type="ECO:0000313" key="2">
    <source>
        <dbReference type="EMBL" id="KAK7831726.1"/>
    </source>
</evidence>
<dbReference type="AlphaFoldDB" id="A0AAW0K0B2"/>
<reference evidence="2 3" key="1">
    <citation type="journal article" date="2018" name="Sci. Data">
        <title>The draft genome sequence of cork oak.</title>
        <authorList>
            <person name="Ramos A.M."/>
            <person name="Usie A."/>
            <person name="Barbosa P."/>
            <person name="Barros P.M."/>
            <person name="Capote T."/>
            <person name="Chaves I."/>
            <person name="Simoes F."/>
            <person name="Abreu I."/>
            <person name="Carrasquinho I."/>
            <person name="Faro C."/>
            <person name="Guimaraes J.B."/>
            <person name="Mendonca D."/>
            <person name="Nobrega F."/>
            <person name="Rodrigues L."/>
            <person name="Saibo N.J.M."/>
            <person name="Varela M.C."/>
            <person name="Egas C."/>
            <person name="Matos J."/>
            <person name="Miguel C.M."/>
            <person name="Oliveira M.M."/>
            <person name="Ricardo C.P."/>
            <person name="Goncalves S."/>
        </authorList>
    </citation>
    <scope>NUCLEOTIDE SEQUENCE [LARGE SCALE GENOMIC DNA]</scope>
    <source>
        <strain evidence="3">cv. HL8</strain>
    </source>
</reference>
<comment type="caution">
    <text evidence="2">The sequence shown here is derived from an EMBL/GenBank/DDBJ whole genome shotgun (WGS) entry which is preliminary data.</text>
</comment>
<accession>A0AAW0K0B2</accession>
<sequence length="501" mass="55337">MGSFARTFRDGDKVFIVQLGSNAHGRFFMISELIHGRRKGFIVVPEGKLGSGWRGFGLHLRKAIAPESLVNKQPQPQSVLKLTVVKSKPLLLAMAAADWRDGGGSKKGKPLTPNFEFSKKSNLRNPSHDTRDLNTVTEKPMSEAKFTLEIEDCVDTVPYLSLDVSMREVRGPEGVWKVQWSKVQEVGRNVKPKKQSFKNFDKPSASFKPKPISVWRPKLKQTHASSFPSDEAHNSGFSLTSVSASSVKGSKSCEVVRVEPKLPQTDPCSSSMLAQPMKLSDNAEIEFLGTDGADIEYLGSDEIDVSATISEGEVNVQRDIKLLLQEHSGNVVKKWGNSEQWVLELRDGRRVAVLIQISLPPGEVTEVLGEQNQMALVPLRSSDSLEVSSAQFEGDEVLVEDWVSDTNSEAAELPNEGGLSPLAVEPLAFSLPFAMEGQEVVGVENPVRKESYSEWFQSRFNGFDNFLGMSLQGLENQATNFLLAVEAELHRRAALEKKHMT</sequence>
<evidence type="ECO:0000313" key="3">
    <source>
        <dbReference type="Proteomes" id="UP000237347"/>
    </source>
</evidence>
<protein>
    <submittedName>
        <fullName evidence="2">Uncharacterized protein</fullName>
    </submittedName>
</protein>
<dbReference type="Proteomes" id="UP000237347">
    <property type="component" value="Unassembled WGS sequence"/>
</dbReference>